<reference evidence="2" key="1">
    <citation type="submission" date="2020-03" db="EMBL/GenBank/DDBJ databases">
        <title>Psychroflexus Maritimus sp. nov., isolate from marine sediment.</title>
        <authorList>
            <person name="Zhong Y.-L."/>
        </authorList>
    </citation>
    <scope>NUCLEOTIDE SEQUENCE</scope>
    <source>
        <strain evidence="2">C1</strain>
    </source>
</reference>
<dbReference type="Pfam" id="PF13858">
    <property type="entry name" value="DUF4199"/>
    <property type="match status" value="1"/>
</dbReference>
<evidence type="ECO:0000313" key="2">
    <source>
        <dbReference type="EMBL" id="NGZ88751.1"/>
    </source>
</evidence>
<gene>
    <name evidence="2" type="ORF">G7034_00615</name>
</gene>
<name>A0A967AB18_9FLAO</name>
<feature type="transmembrane region" description="Helical" evidence="1">
    <location>
        <begin position="12"/>
        <end position="30"/>
    </location>
</feature>
<feature type="transmembrane region" description="Helical" evidence="1">
    <location>
        <begin position="141"/>
        <end position="166"/>
    </location>
</feature>
<keyword evidence="1" id="KW-1133">Transmembrane helix</keyword>
<sequence>MENQVSVQKFGVNTGVIYGGISILTLFITYSQGENIKTVLSIVSLVILIGLLYYAITDFKKKNGILTLSNAIKIGLITGVIGGLIYAVYQYLHYTVIDPDFIIEMKETAVEEVERTFVESNASTEEKDAAYKGLEIFTSPFTLATLALFGQMLKSFIIGLVLGLIFKNNQQDY</sequence>
<keyword evidence="3" id="KW-1185">Reference proteome</keyword>
<comment type="caution">
    <text evidence="2">The sequence shown here is derived from an EMBL/GenBank/DDBJ whole genome shotgun (WGS) entry which is preliminary data.</text>
</comment>
<keyword evidence="1" id="KW-0812">Transmembrane</keyword>
<dbReference type="EMBL" id="JAANAS010000001">
    <property type="protein sequence ID" value="NGZ88751.1"/>
    <property type="molecule type" value="Genomic_DNA"/>
</dbReference>
<dbReference type="Proteomes" id="UP000643701">
    <property type="component" value="Unassembled WGS sequence"/>
</dbReference>
<evidence type="ECO:0000313" key="3">
    <source>
        <dbReference type="Proteomes" id="UP000643701"/>
    </source>
</evidence>
<dbReference type="InterPro" id="IPR025250">
    <property type="entry name" value="DUF4199"/>
</dbReference>
<protein>
    <submittedName>
        <fullName evidence="2">DUF4199 domain-containing protein</fullName>
    </submittedName>
</protein>
<feature type="transmembrane region" description="Helical" evidence="1">
    <location>
        <begin position="68"/>
        <end position="89"/>
    </location>
</feature>
<dbReference type="RefSeq" id="WP_166399017.1">
    <property type="nucleotide sequence ID" value="NZ_JAANAS010000001.1"/>
</dbReference>
<dbReference type="AlphaFoldDB" id="A0A967AB18"/>
<proteinExistence type="predicted"/>
<organism evidence="2 3">
    <name type="scientific">Psychroflexus maritimus</name>
    <dbReference type="NCBI Taxonomy" id="2714865"/>
    <lineage>
        <taxon>Bacteria</taxon>
        <taxon>Pseudomonadati</taxon>
        <taxon>Bacteroidota</taxon>
        <taxon>Flavobacteriia</taxon>
        <taxon>Flavobacteriales</taxon>
        <taxon>Flavobacteriaceae</taxon>
        <taxon>Psychroflexus</taxon>
    </lineage>
</organism>
<evidence type="ECO:0000256" key="1">
    <source>
        <dbReference type="SAM" id="Phobius"/>
    </source>
</evidence>
<keyword evidence="1" id="KW-0472">Membrane</keyword>
<accession>A0A967AB18</accession>
<feature type="transmembrane region" description="Helical" evidence="1">
    <location>
        <begin position="36"/>
        <end position="56"/>
    </location>
</feature>